<feature type="domain" description="DUF2062" evidence="2">
    <location>
        <begin position="12"/>
        <end position="162"/>
    </location>
</feature>
<accession>A0ABT5EDT5</accession>
<dbReference type="EMBL" id="JAQNDO010000001">
    <property type="protein sequence ID" value="MDC0739982.1"/>
    <property type="molecule type" value="Genomic_DNA"/>
</dbReference>
<feature type="transmembrane region" description="Helical" evidence="1">
    <location>
        <begin position="63"/>
        <end position="81"/>
    </location>
</feature>
<evidence type="ECO:0000313" key="3">
    <source>
        <dbReference type="EMBL" id="MDC0739982.1"/>
    </source>
</evidence>
<dbReference type="RefSeq" id="WP_271914736.1">
    <property type="nucleotide sequence ID" value="NZ_JAQNDO010000001.1"/>
</dbReference>
<comment type="caution">
    <text evidence="3">The sequence shown here is derived from an EMBL/GenBank/DDBJ whole genome shotgun (WGS) entry which is preliminary data.</text>
</comment>
<dbReference type="InterPro" id="IPR029063">
    <property type="entry name" value="SAM-dependent_MTases_sf"/>
</dbReference>
<gene>
    <name evidence="3" type="ORF">POL67_01405</name>
</gene>
<keyword evidence="4" id="KW-1185">Reference proteome</keyword>
<dbReference type="Pfam" id="PF13489">
    <property type="entry name" value="Methyltransf_23"/>
    <property type="match status" value="1"/>
</dbReference>
<reference evidence="3 4" key="1">
    <citation type="submission" date="2022-11" db="EMBL/GenBank/DDBJ databases">
        <title>Minimal conservation of predation-associated metabolite biosynthetic gene clusters underscores biosynthetic potential of Myxococcota including descriptions for ten novel species: Archangium lansinium sp. nov., Myxococcus landrumus sp. nov., Nannocystis bai.</title>
        <authorList>
            <person name="Ahearne A."/>
            <person name="Stevens C."/>
            <person name="Dowd S."/>
        </authorList>
    </citation>
    <scope>NUCLEOTIDE SEQUENCE [LARGE SCALE GENOMIC DNA]</scope>
    <source>
        <strain evidence="3 4">RJM3</strain>
    </source>
</reference>
<keyword evidence="1" id="KW-1133">Transmembrane helix</keyword>
<keyword evidence="1" id="KW-0472">Membrane</keyword>
<evidence type="ECO:0000256" key="1">
    <source>
        <dbReference type="SAM" id="Phobius"/>
    </source>
</evidence>
<sequence length="421" mass="45730">MATFSLWREELRRAFRDLQGEDLSPARLGAAVAIGLFIGSLPVFGFHLLLVLVVCLRLRLHAVLAYAAANVSNPFFAPFLITAEIQVGARLRTGAWLRLDHAVDAWGLRSGEPSYAPKPPIEASYRTVVDFAGYMLVGAPLVGLALAAAGFALTVTFVLAKRAIRPASGALPPYRLPENAPPWIVAAERVASRFASPESPSAADKSLFHYVRIKLSLDPIARLIADIEGPRDGALGDVLDIGTGRGQLPILLLDLGRATRAHGLDWDETKIEAARRAAATRPEGAGPAEATFAREDARRFEATPADTVLLIDLLHYFTIEEQDAILRCAADHVKPGGRLLVREADTERGFRSFATLLEEKIFTAVRFNRGERVRFRPAQSITALLEARGFHCDVLPAWGSTPFSNVLIVARRPALENAPAA</sequence>
<feature type="transmembrane region" description="Helical" evidence="1">
    <location>
        <begin position="134"/>
        <end position="160"/>
    </location>
</feature>
<evidence type="ECO:0000313" key="4">
    <source>
        <dbReference type="Proteomes" id="UP001221411"/>
    </source>
</evidence>
<dbReference type="Gene3D" id="3.40.50.150">
    <property type="entry name" value="Vaccinia Virus protein VP39"/>
    <property type="match status" value="1"/>
</dbReference>
<dbReference type="Proteomes" id="UP001221411">
    <property type="component" value="Unassembled WGS sequence"/>
</dbReference>
<proteinExistence type="predicted"/>
<dbReference type="Pfam" id="PF09835">
    <property type="entry name" value="DUF2062"/>
    <property type="match status" value="1"/>
</dbReference>
<organism evidence="3 4">
    <name type="scientific">Polyangium mundeleinium</name>
    <dbReference type="NCBI Taxonomy" id="2995306"/>
    <lineage>
        <taxon>Bacteria</taxon>
        <taxon>Pseudomonadati</taxon>
        <taxon>Myxococcota</taxon>
        <taxon>Polyangia</taxon>
        <taxon>Polyangiales</taxon>
        <taxon>Polyangiaceae</taxon>
        <taxon>Polyangium</taxon>
    </lineage>
</organism>
<feature type="transmembrane region" description="Helical" evidence="1">
    <location>
        <begin position="28"/>
        <end position="56"/>
    </location>
</feature>
<protein>
    <submittedName>
        <fullName evidence="3">DUF2062 domain-containing protein</fullName>
    </submittedName>
</protein>
<dbReference type="SUPFAM" id="SSF53335">
    <property type="entry name" value="S-adenosyl-L-methionine-dependent methyltransferases"/>
    <property type="match status" value="1"/>
</dbReference>
<dbReference type="CDD" id="cd02440">
    <property type="entry name" value="AdoMet_MTases"/>
    <property type="match status" value="1"/>
</dbReference>
<keyword evidence="1" id="KW-0812">Transmembrane</keyword>
<name>A0ABT5EDT5_9BACT</name>
<dbReference type="InterPro" id="IPR018639">
    <property type="entry name" value="DUF2062"/>
</dbReference>
<evidence type="ECO:0000259" key="2">
    <source>
        <dbReference type="Pfam" id="PF09835"/>
    </source>
</evidence>